<name>A0A3G4ZTK9_9VIRU</name>
<dbReference type="SMART" id="SM00028">
    <property type="entry name" value="TPR"/>
    <property type="match status" value="2"/>
</dbReference>
<dbReference type="InterPro" id="IPR052945">
    <property type="entry name" value="Mitotic_Regulator"/>
</dbReference>
<proteinExistence type="predicted"/>
<organism evidence="2">
    <name type="scientific">Edafosvirus sp</name>
    <dbReference type="NCBI Taxonomy" id="2487765"/>
    <lineage>
        <taxon>Viruses</taxon>
        <taxon>Varidnaviria</taxon>
        <taxon>Bamfordvirae</taxon>
        <taxon>Nucleocytoviricota</taxon>
        <taxon>Megaviricetes</taxon>
        <taxon>Imitervirales</taxon>
        <taxon>Mimiviridae</taxon>
        <taxon>Klosneuvirinae</taxon>
    </lineage>
</organism>
<dbReference type="PROSITE" id="PS50005">
    <property type="entry name" value="TPR"/>
    <property type="match status" value="1"/>
</dbReference>
<dbReference type="InterPro" id="IPR011990">
    <property type="entry name" value="TPR-like_helical_dom_sf"/>
</dbReference>
<dbReference type="SUPFAM" id="SSF81901">
    <property type="entry name" value="HCP-like"/>
    <property type="match status" value="1"/>
</dbReference>
<keyword evidence="1" id="KW-0802">TPR repeat</keyword>
<dbReference type="Pfam" id="PF08238">
    <property type="entry name" value="Sel1"/>
    <property type="match status" value="2"/>
</dbReference>
<dbReference type="InterPro" id="IPR006597">
    <property type="entry name" value="Sel1-like"/>
</dbReference>
<evidence type="ECO:0000256" key="1">
    <source>
        <dbReference type="PROSITE-ProRule" id="PRU00339"/>
    </source>
</evidence>
<reference evidence="2" key="1">
    <citation type="submission" date="2018-10" db="EMBL/GenBank/DDBJ databases">
        <title>Hidden diversity of soil giant viruses.</title>
        <authorList>
            <person name="Schulz F."/>
            <person name="Alteio L."/>
            <person name="Goudeau D."/>
            <person name="Ryan E.M."/>
            <person name="Malmstrom R.R."/>
            <person name="Blanchard J."/>
            <person name="Woyke T."/>
        </authorList>
    </citation>
    <scope>NUCLEOTIDE SEQUENCE</scope>
    <source>
        <strain evidence="2">EDV1</strain>
    </source>
</reference>
<sequence length="296" mass="34994">MEITYKWFDNLKSKGEYHEILTTCLQNIETTKTPYAYTCIGYLYEYGHGVKEDIKIAMKYYKIAKKLKDPLAYVRIGIICQTKKKYEKAIQYFKKAFEINGSSGACSMAEAYILGIGVEIDYMKAFEWIDKVDPSHDGLAFRLWRKGCIHRKMENYIDALNCFYQSKLEYTKLEKLSDIDDCIESIEDIFGNDDFYQKNFSDIMNFLIDKKIIKQMKDNKYDVMQIKFMKTLQVAYKIKNHVKINEIITNWCILDCILSLLTENNFFKNNKTEETIVPKQEEKYSNKNFDVDIVFI</sequence>
<dbReference type="SMART" id="SM00671">
    <property type="entry name" value="SEL1"/>
    <property type="match status" value="3"/>
</dbReference>
<gene>
    <name evidence="2" type="ORF">Edafosvirus7_22</name>
</gene>
<dbReference type="PANTHER" id="PTHR43628:SF1">
    <property type="entry name" value="CHITIN SYNTHASE REGULATORY FACTOR 2-RELATED"/>
    <property type="match status" value="1"/>
</dbReference>
<feature type="repeat" description="TPR" evidence="1">
    <location>
        <begin position="70"/>
        <end position="103"/>
    </location>
</feature>
<dbReference type="Gene3D" id="1.25.40.10">
    <property type="entry name" value="Tetratricopeptide repeat domain"/>
    <property type="match status" value="1"/>
</dbReference>
<dbReference type="InterPro" id="IPR019734">
    <property type="entry name" value="TPR_rpt"/>
</dbReference>
<protein>
    <submittedName>
        <fullName evidence="2">Uncharacterized protein</fullName>
    </submittedName>
</protein>
<dbReference type="PANTHER" id="PTHR43628">
    <property type="entry name" value="ACTIVATOR OF C KINASE PROTEIN 1-RELATED"/>
    <property type="match status" value="1"/>
</dbReference>
<dbReference type="Pfam" id="PF00515">
    <property type="entry name" value="TPR_1"/>
    <property type="match status" value="1"/>
</dbReference>
<dbReference type="EMBL" id="MK072072">
    <property type="protein sequence ID" value="AYV78230.1"/>
    <property type="molecule type" value="Genomic_DNA"/>
</dbReference>
<accession>A0A3G4ZTK9</accession>
<evidence type="ECO:0000313" key="2">
    <source>
        <dbReference type="EMBL" id="AYV78230.1"/>
    </source>
</evidence>